<dbReference type="EMBL" id="AP024525">
    <property type="protein sequence ID" value="BCT77668.1"/>
    <property type="molecule type" value="Genomic_DNA"/>
</dbReference>
<evidence type="ECO:0000256" key="1">
    <source>
        <dbReference type="SAM" id="Phobius"/>
    </source>
</evidence>
<accession>A0ABM7PZC9</accession>
<keyword evidence="1" id="KW-0472">Membrane</keyword>
<sequence>MDFTDWFNLIADWAAKIGETGLAVIGMVAVAYCLYFILIRGKVGKRSFSLGDIAEPAGLEGTGAVVQSLVLEELRSAGKGPHTLKMVDGPDAAIPAAAAFLPEQWAWLGPLLASRSRRLNIDLTPVAKSEGRIGLDVRLSDRKGREVESVSLAQPAGTDVESYASLATKAGAWLAFMVTKHSAGRRQQRHRVRLLGTEKWESYADFRCAQRCSGEEKRQWLDSALAKDHRNVGALVELGRELARHVDDDHEMAEGIRHLRIARRLLEPRYHFRSSLPWERGGASVDPLWYQTTYSLAVAHYNRYLVHRARASDPEGMAEHDLRESLALSLKLSKAVGATQLTFKSPWRRFAIRRRSSETLRGTLDREYDDLATLVAGPLASWEMRPTGHGGRPVVRPAEKGWAALTPSRLDVLWELLADLPDNPDGRLPSALSVLNIHTLARPVRSVADSENAEWDDDPLELVGLRARYQRSCVLMELGRYEEAVDDLEGALEHVSAVDCGEEGLGGRWLLEWVRKDPALALLWVGHSPLHRDAELAQARRRFQSAIRDKRDRITHAAAPISAGGQRPLTQNEKGSWAIRESLERTVSLDLPAAPP</sequence>
<feature type="transmembrane region" description="Helical" evidence="1">
    <location>
        <begin position="20"/>
        <end position="39"/>
    </location>
</feature>
<evidence type="ECO:0000313" key="3">
    <source>
        <dbReference type="Proteomes" id="UP001319861"/>
    </source>
</evidence>
<evidence type="ECO:0000313" key="2">
    <source>
        <dbReference type="EMBL" id="BCT77668.1"/>
    </source>
</evidence>
<keyword evidence="1" id="KW-1133">Transmembrane helix</keyword>
<dbReference type="RefSeq" id="WP_229230352.1">
    <property type="nucleotide sequence ID" value="NZ_AP024525.1"/>
</dbReference>
<evidence type="ECO:0008006" key="4">
    <source>
        <dbReference type="Google" id="ProtNLM"/>
    </source>
</evidence>
<keyword evidence="1" id="KW-0812">Transmembrane</keyword>
<proteinExistence type="predicted"/>
<gene>
    <name evidence="2" type="ORF">SCMU_35100</name>
</gene>
<name>A0ABM7PZC9_SINCY</name>
<protein>
    <recommendedName>
        <fullName evidence="4">Tetratricopeptide repeat protein</fullName>
    </recommendedName>
</protein>
<keyword evidence="3" id="KW-1185">Reference proteome</keyword>
<organism evidence="2 3">
    <name type="scientific">Sinomonas cyclohexanicum</name>
    <name type="common">Corynebacterium cyclohexanicum</name>
    <dbReference type="NCBI Taxonomy" id="322009"/>
    <lineage>
        <taxon>Bacteria</taxon>
        <taxon>Bacillati</taxon>
        <taxon>Actinomycetota</taxon>
        <taxon>Actinomycetes</taxon>
        <taxon>Micrococcales</taxon>
        <taxon>Micrococcaceae</taxon>
        <taxon>Sinomonas</taxon>
    </lineage>
</organism>
<dbReference type="Proteomes" id="UP001319861">
    <property type="component" value="Chromosome"/>
</dbReference>
<reference evidence="2 3" key="1">
    <citation type="journal article" date="2021" name="J. Biosci. Bioeng.">
        <title>Identification and characterization of a chc gene cluster responsible for the aromatization pathway of cyclohexanecarboxylate degradation in Sinomonas cyclohexanicum ATCC 51369.</title>
        <authorList>
            <person name="Yamamoto T."/>
            <person name="Hasegawa Y."/>
            <person name="Lau P.C.K."/>
            <person name="Iwaki H."/>
        </authorList>
    </citation>
    <scope>NUCLEOTIDE SEQUENCE [LARGE SCALE GENOMIC DNA]</scope>
    <source>
        <strain evidence="2 3">ATCC 51369</strain>
    </source>
</reference>